<gene>
    <name evidence="3" type="ORF">GCM10009115_12700</name>
</gene>
<accession>A0ABN1M264</accession>
<comment type="caution">
    <text evidence="3">The sequence shown here is derived from an EMBL/GenBank/DDBJ whole genome shotgun (WGS) entry which is preliminary data.</text>
</comment>
<comment type="similarity">
    <text evidence="1">Belongs to the RelE toxin family.</text>
</comment>
<dbReference type="InterPro" id="IPR051803">
    <property type="entry name" value="TA_system_RelE-like_toxin"/>
</dbReference>
<dbReference type="EMBL" id="BAAAFE010000005">
    <property type="protein sequence ID" value="GAA0863162.1"/>
    <property type="molecule type" value="Genomic_DNA"/>
</dbReference>
<proteinExistence type="inferred from homology"/>
<sequence>MTSGIVWAPSARSDLARIDLYYSELDLEFANRTARNAVAAAKFLQANPHAGPKIDGTAYRKWHVPETPFLLIYRPEKGTIRILRVRHAREDWQSDR</sequence>
<evidence type="ECO:0000256" key="1">
    <source>
        <dbReference type="ARBA" id="ARBA00006226"/>
    </source>
</evidence>
<dbReference type="InterPro" id="IPR035093">
    <property type="entry name" value="RelE/ParE_toxin_dom_sf"/>
</dbReference>
<evidence type="ECO:0000313" key="3">
    <source>
        <dbReference type="EMBL" id="GAA0863162.1"/>
    </source>
</evidence>
<dbReference type="InterPro" id="IPR007712">
    <property type="entry name" value="RelE/ParE_toxin"/>
</dbReference>
<evidence type="ECO:0000256" key="2">
    <source>
        <dbReference type="ARBA" id="ARBA00022649"/>
    </source>
</evidence>
<name>A0ABN1M264_9SPHN</name>
<keyword evidence="2" id="KW-1277">Toxin-antitoxin system</keyword>
<dbReference type="Gene3D" id="3.30.2310.20">
    <property type="entry name" value="RelE-like"/>
    <property type="match status" value="1"/>
</dbReference>
<dbReference type="Pfam" id="PF05016">
    <property type="entry name" value="ParE_toxin"/>
    <property type="match status" value="1"/>
</dbReference>
<dbReference type="Proteomes" id="UP001500738">
    <property type="component" value="Unassembled WGS sequence"/>
</dbReference>
<protein>
    <recommendedName>
        <fullName evidence="5">Type II toxin-antitoxin system RelE/ParE family toxin</fullName>
    </recommendedName>
</protein>
<organism evidence="3 4">
    <name type="scientific">Sphingopyxis soli</name>
    <dbReference type="NCBI Taxonomy" id="592051"/>
    <lineage>
        <taxon>Bacteria</taxon>
        <taxon>Pseudomonadati</taxon>
        <taxon>Pseudomonadota</taxon>
        <taxon>Alphaproteobacteria</taxon>
        <taxon>Sphingomonadales</taxon>
        <taxon>Sphingomonadaceae</taxon>
        <taxon>Sphingopyxis</taxon>
    </lineage>
</organism>
<evidence type="ECO:0008006" key="5">
    <source>
        <dbReference type="Google" id="ProtNLM"/>
    </source>
</evidence>
<reference evidence="3 4" key="1">
    <citation type="journal article" date="2019" name="Int. J. Syst. Evol. Microbiol.">
        <title>The Global Catalogue of Microorganisms (GCM) 10K type strain sequencing project: providing services to taxonomists for standard genome sequencing and annotation.</title>
        <authorList>
            <consortium name="The Broad Institute Genomics Platform"/>
            <consortium name="The Broad Institute Genome Sequencing Center for Infectious Disease"/>
            <person name="Wu L."/>
            <person name="Ma J."/>
        </authorList>
    </citation>
    <scope>NUCLEOTIDE SEQUENCE [LARGE SCALE GENOMIC DNA]</scope>
    <source>
        <strain evidence="3 4">JCM 15910</strain>
    </source>
</reference>
<evidence type="ECO:0000313" key="4">
    <source>
        <dbReference type="Proteomes" id="UP001500738"/>
    </source>
</evidence>
<keyword evidence="4" id="KW-1185">Reference proteome</keyword>
<dbReference type="PANTHER" id="PTHR33755">
    <property type="entry name" value="TOXIN PARE1-RELATED"/>
    <property type="match status" value="1"/>
</dbReference>